<feature type="region of interest" description="Disordered" evidence="6">
    <location>
        <begin position="252"/>
        <end position="284"/>
    </location>
</feature>
<reference evidence="7" key="1">
    <citation type="submission" date="2024-05" db="EMBL/GenBank/DDBJ databases">
        <title>Whole genome shotgun sequence of Streptomyces violascens NBRC 12920.</title>
        <authorList>
            <person name="Komaki H."/>
            <person name="Tamura T."/>
        </authorList>
    </citation>
    <scope>NUCLEOTIDE SEQUENCE</scope>
    <source>
        <strain evidence="7">NBRC 12920</strain>
    </source>
</reference>
<gene>
    <name evidence="7" type="ORF">Sviol_03760</name>
</gene>
<evidence type="ECO:0000256" key="2">
    <source>
        <dbReference type="ARBA" id="ARBA00022723"/>
    </source>
</evidence>
<feature type="compositionally biased region" description="Low complexity" evidence="6">
    <location>
        <begin position="267"/>
        <end position="284"/>
    </location>
</feature>
<dbReference type="PANTHER" id="PTHR35005:SF1">
    <property type="entry name" value="2-AMINO-5-FORMYLAMINO-6-RIBOSYLAMINOPYRIMIDIN-4(3H)-ONE 5'-MONOPHOSPHATE DEFORMYLASE"/>
    <property type="match status" value="1"/>
</dbReference>
<sequence>MTHAAYSALTSAGVNRSVQGRTLVWPIGATEQHGPHLPLSVDSDLAEAFAAEISAGLDGLTLPVHQIAARSLPQSGGGLSFPGTVYVGGDTLIRYVRDVLESLVALPFERLIIVNGHFENEPFLFEALDQVRARGLLDGREVYAFSWWSLVQESWIAAEVPGFPGWHAEHAGVTETSLMLHLRPELVTEKRPEHDNPPRSGVYLHPIDVEQISNNGILSSTSGSSAELGEKLFRHVTDEALAMVRQGEGLLLARTRPDRRGRTSSNDTSDATAPASPAPKGRRA</sequence>
<name>A0ABQ3QFA6_9ACTN</name>
<keyword evidence="3" id="KW-0378">Hydrolase</keyword>
<keyword evidence="2" id="KW-0479">Metal-binding</keyword>
<dbReference type="PANTHER" id="PTHR35005">
    <property type="entry name" value="3-DEHYDRO-SCYLLO-INOSOSE HYDROLASE"/>
    <property type="match status" value="1"/>
</dbReference>
<evidence type="ECO:0000256" key="5">
    <source>
        <dbReference type="ARBA" id="ARBA00024029"/>
    </source>
</evidence>
<dbReference type="EMBL" id="BNDY01000002">
    <property type="protein sequence ID" value="GHI35968.1"/>
    <property type="molecule type" value="Genomic_DNA"/>
</dbReference>
<evidence type="ECO:0000256" key="1">
    <source>
        <dbReference type="ARBA" id="ARBA00001947"/>
    </source>
</evidence>
<organism evidence="7 8">
    <name type="scientific">Streptomyces violascens</name>
    <dbReference type="NCBI Taxonomy" id="67381"/>
    <lineage>
        <taxon>Bacteria</taxon>
        <taxon>Bacillati</taxon>
        <taxon>Actinomycetota</taxon>
        <taxon>Actinomycetes</taxon>
        <taxon>Kitasatosporales</taxon>
        <taxon>Streptomycetaceae</taxon>
        <taxon>Streptomyces</taxon>
    </lineage>
</organism>
<accession>A0ABQ3QFA6</accession>
<evidence type="ECO:0000256" key="6">
    <source>
        <dbReference type="SAM" id="MobiDB-lite"/>
    </source>
</evidence>
<dbReference type="SUPFAM" id="SSF102215">
    <property type="entry name" value="Creatininase"/>
    <property type="match status" value="1"/>
</dbReference>
<dbReference type="InterPro" id="IPR024087">
    <property type="entry name" value="Creatininase-like_sf"/>
</dbReference>
<keyword evidence="8" id="KW-1185">Reference proteome</keyword>
<evidence type="ECO:0000313" key="7">
    <source>
        <dbReference type="EMBL" id="GHI35968.1"/>
    </source>
</evidence>
<dbReference type="Proteomes" id="UP001050808">
    <property type="component" value="Unassembled WGS sequence"/>
</dbReference>
<dbReference type="RefSeq" id="WP_189959756.1">
    <property type="nucleotide sequence ID" value="NZ_BMUA01000001.1"/>
</dbReference>
<dbReference type="Pfam" id="PF02633">
    <property type="entry name" value="Creatininase"/>
    <property type="match status" value="1"/>
</dbReference>
<protein>
    <submittedName>
        <fullName evidence="7">Creatininase</fullName>
    </submittedName>
</protein>
<comment type="cofactor">
    <cofactor evidence="1">
        <name>Zn(2+)</name>
        <dbReference type="ChEBI" id="CHEBI:29105"/>
    </cofactor>
</comment>
<dbReference type="Gene3D" id="3.40.50.10310">
    <property type="entry name" value="Creatininase"/>
    <property type="match status" value="1"/>
</dbReference>
<keyword evidence="4" id="KW-0862">Zinc</keyword>
<dbReference type="InterPro" id="IPR003785">
    <property type="entry name" value="Creatininase/forma_Hydrolase"/>
</dbReference>
<comment type="caution">
    <text evidence="7">The sequence shown here is derived from an EMBL/GenBank/DDBJ whole genome shotgun (WGS) entry which is preliminary data.</text>
</comment>
<evidence type="ECO:0000256" key="4">
    <source>
        <dbReference type="ARBA" id="ARBA00022833"/>
    </source>
</evidence>
<proteinExistence type="inferred from homology"/>
<evidence type="ECO:0000256" key="3">
    <source>
        <dbReference type="ARBA" id="ARBA00022801"/>
    </source>
</evidence>
<comment type="similarity">
    <text evidence="5">Belongs to the creatininase superfamily.</text>
</comment>
<evidence type="ECO:0000313" key="8">
    <source>
        <dbReference type="Proteomes" id="UP001050808"/>
    </source>
</evidence>